<name>A0A9I9DYA0_CUCME</name>
<feature type="signal peptide" evidence="1">
    <location>
        <begin position="1"/>
        <end position="30"/>
    </location>
</feature>
<protein>
    <submittedName>
        <fullName evidence="2">Uncharacterized protein</fullName>
    </submittedName>
</protein>
<reference evidence="2" key="1">
    <citation type="submission" date="2023-03" db="UniProtKB">
        <authorList>
            <consortium name="EnsemblPlants"/>
        </authorList>
    </citation>
    <scope>IDENTIFICATION</scope>
</reference>
<dbReference type="Gramene" id="MELO3C025496.2.1">
    <property type="protein sequence ID" value="MELO3C025496.2.1"/>
    <property type="gene ID" value="MELO3C025496.2"/>
</dbReference>
<proteinExistence type="predicted"/>
<evidence type="ECO:0000256" key="1">
    <source>
        <dbReference type="SAM" id="SignalP"/>
    </source>
</evidence>
<organism evidence="2">
    <name type="scientific">Cucumis melo</name>
    <name type="common">Muskmelon</name>
    <dbReference type="NCBI Taxonomy" id="3656"/>
    <lineage>
        <taxon>Eukaryota</taxon>
        <taxon>Viridiplantae</taxon>
        <taxon>Streptophyta</taxon>
        <taxon>Embryophyta</taxon>
        <taxon>Tracheophyta</taxon>
        <taxon>Spermatophyta</taxon>
        <taxon>Magnoliopsida</taxon>
        <taxon>eudicotyledons</taxon>
        <taxon>Gunneridae</taxon>
        <taxon>Pentapetalae</taxon>
        <taxon>rosids</taxon>
        <taxon>fabids</taxon>
        <taxon>Cucurbitales</taxon>
        <taxon>Cucurbitaceae</taxon>
        <taxon>Benincaseae</taxon>
        <taxon>Cucumis</taxon>
    </lineage>
</organism>
<dbReference type="AlphaFoldDB" id="A0A9I9DYA0"/>
<feature type="chain" id="PRO_5039933851" evidence="1">
    <location>
        <begin position="31"/>
        <end position="103"/>
    </location>
</feature>
<sequence>MAIHFNKFSTIAAALLIHLILCSILSTMDAASNEQLLNVANTNVITASAAEYQAFDIGKPLYRVKEQYHVPDLVVENLDSISSVHLNLPRRHLHHRRHWAEGV</sequence>
<dbReference type="EnsemblPlants" id="MELO3C025496.2.1">
    <property type="protein sequence ID" value="MELO3C025496.2.1"/>
    <property type="gene ID" value="MELO3C025496.2"/>
</dbReference>
<evidence type="ECO:0000313" key="2">
    <source>
        <dbReference type="EnsemblPlants" id="MELO3C025496.2.1"/>
    </source>
</evidence>
<accession>A0A9I9DYA0</accession>
<keyword evidence="1" id="KW-0732">Signal</keyword>